<name>A0A7W4NQS2_9PROT</name>
<proteinExistence type="predicted"/>
<dbReference type="Proteomes" id="UP000589085">
    <property type="component" value="Unassembled WGS sequence"/>
</dbReference>
<comment type="caution">
    <text evidence="2">The sequence shown here is derived from an EMBL/GenBank/DDBJ whole genome shotgun (WGS) entry which is preliminary data.</text>
</comment>
<accession>A0A7W4NQS2</accession>
<protein>
    <submittedName>
        <fullName evidence="2">TIGR02391 family protein</fullName>
    </submittedName>
</protein>
<reference evidence="2 3" key="1">
    <citation type="submission" date="2020-04" db="EMBL/GenBank/DDBJ databases">
        <title>Description of novel Gluconacetobacter.</title>
        <authorList>
            <person name="Sombolestani A."/>
        </authorList>
    </citation>
    <scope>NUCLEOTIDE SEQUENCE [LARGE SCALE GENOMIC DNA]</scope>
    <source>
        <strain evidence="2 3">LMG 19747</strain>
    </source>
</reference>
<feature type="domain" description="Conserved hypothetical protein CHP02391" evidence="1">
    <location>
        <begin position="150"/>
        <end position="270"/>
    </location>
</feature>
<dbReference type="EMBL" id="JABEQJ010000060">
    <property type="protein sequence ID" value="MBB2162821.1"/>
    <property type="molecule type" value="Genomic_DNA"/>
</dbReference>
<dbReference type="NCBIfam" id="TIGR02391">
    <property type="entry name" value="hypoth_ymh"/>
    <property type="match status" value="1"/>
</dbReference>
<gene>
    <name evidence="2" type="ORF">HLH48_22285</name>
</gene>
<dbReference type="InterPro" id="IPR012654">
    <property type="entry name" value="CHP02391"/>
</dbReference>
<dbReference type="Pfam" id="PF09509">
    <property type="entry name" value="Hypoth_Ymh"/>
    <property type="match status" value="1"/>
</dbReference>
<dbReference type="RefSeq" id="WP_182999635.1">
    <property type="nucleotide sequence ID" value="NZ_JABEQJ010000060.1"/>
</dbReference>
<dbReference type="AlphaFoldDB" id="A0A7W4NQS2"/>
<evidence type="ECO:0000259" key="1">
    <source>
        <dbReference type="Pfam" id="PF09509"/>
    </source>
</evidence>
<organism evidence="2 3">
    <name type="scientific">Gluconacetobacter sacchari</name>
    <dbReference type="NCBI Taxonomy" id="92759"/>
    <lineage>
        <taxon>Bacteria</taxon>
        <taxon>Pseudomonadati</taxon>
        <taxon>Pseudomonadota</taxon>
        <taxon>Alphaproteobacteria</taxon>
        <taxon>Acetobacterales</taxon>
        <taxon>Acetobacteraceae</taxon>
        <taxon>Gluconacetobacter</taxon>
    </lineage>
</organism>
<evidence type="ECO:0000313" key="2">
    <source>
        <dbReference type="EMBL" id="MBB2162821.1"/>
    </source>
</evidence>
<evidence type="ECO:0000313" key="3">
    <source>
        <dbReference type="Proteomes" id="UP000589085"/>
    </source>
</evidence>
<sequence length="279" mass="30789">MTASAGHSSRSCNVVTFSQSQMEAIAAALGDTAEGLTGSEIGHLLSVAKMADPSPELTKRHRLHNAFATSQNERGDRVGVIAFIRKAMKPERYLQNPQRYEPLRMKVNTALAFAGLKVNAEGILGTTDTATTIPDAERRARALREDLARRGVHPDVLSFCRSELLVDDHFHAVLEATKSVADKIRSRTGLMDDGSALVDRALSDDPPMLAINSLQNENEKSEQRGFANLVRGLFGMFRNPTAHAPRVYWAMEREDAEDLLSMVSLVHRRLDKATMPRRA</sequence>